<feature type="compositionally biased region" description="Low complexity" evidence="1">
    <location>
        <begin position="175"/>
        <end position="184"/>
    </location>
</feature>
<dbReference type="EMBL" id="MU866100">
    <property type="protein sequence ID" value="KAK4180341.1"/>
    <property type="molecule type" value="Genomic_DNA"/>
</dbReference>
<feature type="region of interest" description="Disordered" evidence="1">
    <location>
        <begin position="1"/>
        <end position="108"/>
    </location>
</feature>
<evidence type="ECO:0000256" key="1">
    <source>
        <dbReference type="SAM" id="MobiDB-lite"/>
    </source>
</evidence>
<reference evidence="3" key="1">
    <citation type="journal article" date="2023" name="Mol. Phylogenet. Evol.">
        <title>Genome-scale phylogeny and comparative genomics of the fungal order Sordariales.</title>
        <authorList>
            <person name="Hensen N."/>
            <person name="Bonometti L."/>
            <person name="Westerberg I."/>
            <person name="Brannstrom I.O."/>
            <person name="Guillou S."/>
            <person name="Cros-Aarteil S."/>
            <person name="Calhoun S."/>
            <person name="Haridas S."/>
            <person name="Kuo A."/>
            <person name="Mondo S."/>
            <person name="Pangilinan J."/>
            <person name="Riley R."/>
            <person name="LaButti K."/>
            <person name="Andreopoulos B."/>
            <person name="Lipzen A."/>
            <person name="Chen C."/>
            <person name="Yan M."/>
            <person name="Daum C."/>
            <person name="Ng V."/>
            <person name="Clum A."/>
            <person name="Steindorff A."/>
            <person name="Ohm R.A."/>
            <person name="Martin F."/>
            <person name="Silar P."/>
            <person name="Natvig D.O."/>
            <person name="Lalanne C."/>
            <person name="Gautier V."/>
            <person name="Ament-Velasquez S.L."/>
            <person name="Kruys A."/>
            <person name="Hutchinson M.I."/>
            <person name="Powell A.J."/>
            <person name="Barry K."/>
            <person name="Miller A.N."/>
            <person name="Grigoriev I.V."/>
            <person name="Debuchy R."/>
            <person name="Gladieux P."/>
            <person name="Hiltunen Thoren M."/>
            <person name="Johannesson H."/>
        </authorList>
    </citation>
    <scope>NUCLEOTIDE SEQUENCE</scope>
    <source>
        <strain evidence="3">CBS 892.96</strain>
    </source>
</reference>
<feature type="domain" description="C2H2-type" evidence="2">
    <location>
        <begin position="268"/>
        <end position="291"/>
    </location>
</feature>
<reference evidence="3" key="2">
    <citation type="submission" date="2023-05" db="EMBL/GenBank/DDBJ databases">
        <authorList>
            <consortium name="Lawrence Berkeley National Laboratory"/>
            <person name="Steindorff A."/>
            <person name="Hensen N."/>
            <person name="Bonometti L."/>
            <person name="Westerberg I."/>
            <person name="Brannstrom I.O."/>
            <person name="Guillou S."/>
            <person name="Cros-Aarteil S."/>
            <person name="Calhoun S."/>
            <person name="Haridas S."/>
            <person name="Kuo A."/>
            <person name="Mondo S."/>
            <person name="Pangilinan J."/>
            <person name="Riley R."/>
            <person name="Labutti K."/>
            <person name="Andreopoulos B."/>
            <person name="Lipzen A."/>
            <person name="Chen C."/>
            <person name="Yanf M."/>
            <person name="Daum C."/>
            <person name="Ng V."/>
            <person name="Clum A."/>
            <person name="Ohm R."/>
            <person name="Martin F."/>
            <person name="Silar P."/>
            <person name="Natvig D."/>
            <person name="Lalanne C."/>
            <person name="Gautier V."/>
            <person name="Ament-Velasquez S.L."/>
            <person name="Kruys A."/>
            <person name="Hutchinson M.I."/>
            <person name="Powell A.J."/>
            <person name="Barry K."/>
            <person name="Miller A.N."/>
            <person name="Grigoriev I.V."/>
            <person name="Debuchy R."/>
            <person name="Gladieux P."/>
            <person name="Thoren M.H."/>
            <person name="Johannesson H."/>
        </authorList>
    </citation>
    <scope>NUCLEOTIDE SEQUENCE</scope>
    <source>
        <strain evidence="3">CBS 892.96</strain>
    </source>
</reference>
<comment type="caution">
    <text evidence="3">The sequence shown here is derived from an EMBL/GenBank/DDBJ whole genome shotgun (WGS) entry which is preliminary data.</text>
</comment>
<feature type="compositionally biased region" description="Basic and acidic residues" evidence="1">
    <location>
        <begin position="88"/>
        <end position="98"/>
    </location>
</feature>
<gene>
    <name evidence="3" type="ORF">QBC36DRAFT_320380</name>
</gene>
<keyword evidence="4" id="KW-1185">Reference proteome</keyword>
<name>A0AAN6WEI0_9PEZI</name>
<organism evidence="3 4">
    <name type="scientific">Triangularia setosa</name>
    <dbReference type="NCBI Taxonomy" id="2587417"/>
    <lineage>
        <taxon>Eukaryota</taxon>
        <taxon>Fungi</taxon>
        <taxon>Dikarya</taxon>
        <taxon>Ascomycota</taxon>
        <taxon>Pezizomycotina</taxon>
        <taxon>Sordariomycetes</taxon>
        <taxon>Sordariomycetidae</taxon>
        <taxon>Sordariales</taxon>
        <taxon>Podosporaceae</taxon>
        <taxon>Triangularia</taxon>
    </lineage>
</organism>
<sequence length="475" mass="53242">MSWDPEWESDGAVGYSASGSTSVDPIYDDEHGDVKDEERTNGHHENQQSAPNRQADYVGDSQEEEEGGWKLKDQMDVDDELAQQHMDPSPERDPDVTSRPKQRVVGLVGPRAAQVQAVFYSSPKKEAYTVAPDGLSADELVTSDVLPGLRPQSFYKTNQPPKILPPSEIQRPVSNTTDPTNDTPQPKKRGRPKGWRPGQDYSTSTPGATPGSKVKKPSGRPPGSGKPGRPPGKFKPKGEPRGKPGRKPTPTARQVYLKLNPRFPVFICEWKGCPAQLHNLETLRKHILIVHGQPSISPPSSSSSSISVDNRSDDGLIVCKWSTCLSSPTPRFENDFRIHVEEAHLIPFAWHCGDGPQNTSCNPQPQITPQLPKYLFDEEGRQVTPSVEDQQIETEDDRKRRYARINALIERRDQNAPDEPEYEPEQMIVITKSLHERKRRQKELRDYADYVMGLDGAVLGEGEKEERMRWRGQLA</sequence>
<evidence type="ECO:0000259" key="2">
    <source>
        <dbReference type="PROSITE" id="PS00028"/>
    </source>
</evidence>
<proteinExistence type="predicted"/>
<evidence type="ECO:0000313" key="3">
    <source>
        <dbReference type="EMBL" id="KAK4180341.1"/>
    </source>
</evidence>
<feature type="compositionally biased region" description="Basic and acidic residues" evidence="1">
    <location>
        <begin position="28"/>
        <end position="46"/>
    </location>
</feature>
<dbReference type="AlphaFoldDB" id="A0AAN6WEI0"/>
<dbReference type="Proteomes" id="UP001302321">
    <property type="component" value="Unassembled WGS sequence"/>
</dbReference>
<accession>A0AAN6WEI0</accession>
<protein>
    <recommendedName>
        <fullName evidence="2">C2H2-type domain-containing protein</fullName>
    </recommendedName>
</protein>
<evidence type="ECO:0000313" key="4">
    <source>
        <dbReference type="Proteomes" id="UP001302321"/>
    </source>
</evidence>
<dbReference type="PROSITE" id="PS00028">
    <property type="entry name" value="ZINC_FINGER_C2H2_1"/>
    <property type="match status" value="1"/>
</dbReference>
<feature type="region of interest" description="Disordered" evidence="1">
    <location>
        <begin position="149"/>
        <end position="252"/>
    </location>
</feature>
<dbReference type="InterPro" id="IPR013087">
    <property type="entry name" value="Znf_C2H2_type"/>
</dbReference>